<evidence type="ECO:0000256" key="1">
    <source>
        <dbReference type="ARBA" id="ARBA00022722"/>
    </source>
</evidence>
<dbReference type="InterPro" id="IPR051274">
    <property type="entry name" value="3-5_Exoribonuclease"/>
</dbReference>
<dbReference type="EMBL" id="JAQOMS010000002">
    <property type="protein sequence ID" value="MDC2888304.1"/>
    <property type="molecule type" value="Genomic_DNA"/>
</dbReference>
<proteinExistence type="predicted"/>
<comment type="caution">
    <text evidence="4">The sequence shown here is derived from an EMBL/GenBank/DDBJ whole genome shotgun (WGS) entry which is preliminary data.</text>
</comment>
<evidence type="ECO:0000313" key="4">
    <source>
        <dbReference type="EMBL" id="MDC2888304.1"/>
    </source>
</evidence>
<sequence>MDIHLLFVIYDTEFTAWEGSMARRWSEPWEHRELIQLAALKIEVCDTGCQILESFSRHIKPIINPTLSQYVIDLTGITQTLIDQKGVSFPAAIYDFNKFC</sequence>
<protein>
    <submittedName>
        <fullName evidence="4">Exonuclease domain-containing protein</fullName>
    </submittedName>
</protein>
<dbReference type="PANTHER" id="PTHR23044">
    <property type="entry name" value="3'-5' EXONUCLEASE ERI1-RELATED"/>
    <property type="match status" value="1"/>
</dbReference>
<dbReference type="Pfam" id="PF00929">
    <property type="entry name" value="RNase_T"/>
    <property type="match status" value="1"/>
</dbReference>
<keyword evidence="5" id="KW-1185">Reference proteome</keyword>
<reference evidence="4 5" key="1">
    <citation type="submission" date="2023-01" db="EMBL/GenBank/DDBJ databases">
        <title>Psychrosphaera sp. nov., isolated from marine algae.</title>
        <authorList>
            <person name="Bayburt H."/>
            <person name="Choi B.J."/>
            <person name="Kim J.M."/>
            <person name="Choi D.G."/>
            <person name="Jeon C.O."/>
        </authorList>
    </citation>
    <scope>NUCLEOTIDE SEQUENCE [LARGE SCALE GENOMIC DNA]</scope>
    <source>
        <strain evidence="4 5">G1-22</strain>
    </source>
</reference>
<dbReference type="GO" id="GO:0004527">
    <property type="term" value="F:exonuclease activity"/>
    <property type="evidence" value="ECO:0007669"/>
    <property type="project" value="UniProtKB-KW"/>
</dbReference>
<evidence type="ECO:0000313" key="5">
    <source>
        <dbReference type="Proteomes" id="UP001528411"/>
    </source>
</evidence>
<dbReference type="Gene3D" id="3.30.420.10">
    <property type="entry name" value="Ribonuclease H-like superfamily/Ribonuclease H"/>
    <property type="match status" value="1"/>
</dbReference>
<evidence type="ECO:0000256" key="2">
    <source>
        <dbReference type="ARBA" id="ARBA00022839"/>
    </source>
</evidence>
<name>A0ABT5FAZ5_9GAMM</name>
<dbReference type="InterPro" id="IPR012337">
    <property type="entry name" value="RNaseH-like_sf"/>
</dbReference>
<keyword evidence="2 4" id="KW-0269">Exonuclease</keyword>
<keyword evidence="1" id="KW-0540">Nuclease</keyword>
<feature type="domain" description="Exonuclease" evidence="3">
    <location>
        <begin position="8"/>
        <end position="99"/>
    </location>
</feature>
<dbReference type="InterPro" id="IPR036397">
    <property type="entry name" value="RNaseH_sf"/>
</dbReference>
<dbReference type="Proteomes" id="UP001528411">
    <property type="component" value="Unassembled WGS sequence"/>
</dbReference>
<dbReference type="InterPro" id="IPR013520">
    <property type="entry name" value="Ribonucl_H"/>
</dbReference>
<dbReference type="PANTHER" id="PTHR23044:SF61">
    <property type="entry name" value="3'-5' EXORIBONUCLEASE 1-RELATED"/>
    <property type="match status" value="1"/>
</dbReference>
<organism evidence="4 5">
    <name type="scientific">Psychrosphaera algicola</name>
    <dbReference type="NCBI Taxonomy" id="3023714"/>
    <lineage>
        <taxon>Bacteria</taxon>
        <taxon>Pseudomonadati</taxon>
        <taxon>Pseudomonadota</taxon>
        <taxon>Gammaproteobacteria</taxon>
        <taxon>Alteromonadales</taxon>
        <taxon>Pseudoalteromonadaceae</taxon>
        <taxon>Psychrosphaera</taxon>
    </lineage>
</organism>
<accession>A0ABT5FAZ5</accession>
<dbReference type="RefSeq" id="WP_272179961.1">
    <property type="nucleotide sequence ID" value="NZ_JAQOMS010000002.1"/>
</dbReference>
<dbReference type="SUPFAM" id="SSF53098">
    <property type="entry name" value="Ribonuclease H-like"/>
    <property type="match status" value="1"/>
</dbReference>
<keyword evidence="2 4" id="KW-0378">Hydrolase</keyword>
<evidence type="ECO:0000259" key="3">
    <source>
        <dbReference type="Pfam" id="PF00929"/>
    </source>
</evidence>
<gene>
    <name evidence="4" type="ORF">PN838_05300</name>
</gene>